<organism evidence="1 2">
    <name type="scientific">Aquifex aeolicus</name>
    <dbReference type="NCBI Taxonomy" id="63363"/>
    <lineage>
        <taxon>Bacteria</taxon>
        <taxon>Pseudomonadati</taxon>
        <taxon>Aquificota</taxon>
        <taxon>Aquificia</taxon>
        <taxon>Aquificales</taxon>
        <taxon>Aquificaceae</taxon>
        <taxon>Aquifex</taxon>
    </lineage>
</organism>
<dbReference type="Proteomes" id="UP000606463">
    <property type="component" value="Unassembled WGS sequence"/>
</dbReference>
<dbReference type="AlphaFoldDB" id="A0A9D1CGA8"/>
<evidence type="ECO:0000313" key="2">
    <source>
        <dbReference type="Proteomes" id="UP000606463"/>
    </source>
</evidence>
<evidence type="ECO:0000313" key="1">
    <source>
        <dbReference type="EMBL" id="HIP98333.1"/>
    </source>
</evidence>
<reference evidence="1" key="1">
    <citation type="journal article" date="2020" name="ISME J.">
        <title>Gammaproteobacteria mediating utilization of methyl-, sulfur- and petroleum organic compounds in deep ocean hydrothermal plumes.</title>
        <authorList>
            <person name="Zhou Z."/>
            <person name="Liu Y."/>
            <person name="Pan J."/>
            <person name="Cron B.R."/>
            <person name="Toner B.M."/>
            <person name="Anantharaman K."/>
            <person name="Breier J.A."/>
            <person name="Dick G.J."/>
            <person name="Li M."/>
        </authorList>
    </citation>
    <scope>NUCLEOTIDE SEQUENCE</scope>
    <source>
        <strain evidence="1">SZUA-1501</strain>
    </source>
</reference>
<proteinExistence type="predicted"/>
<sequence>MSLFKFSYINYYAPWKEKKHPERLIAKRFSGKLPKGAKIRYLPKEVNMELCTYLDLYTKGLVTKKGGRFFISDTLPKGDYKVLDTYKDWILGEF</sequence>
<gene>
    <name evidence="1" type="ORF">EYH37_03065</name>
</gene>
<dbReference type="EMBL" id="DQVE01000031">
    <property type="protein sequence ID" value="HIP98333.1"/>
    <property type="molecule type" value="Genomic_DNA"/>
</dbReference>
<accession>A0A9D1CGA8</accession>
<protein>
    <submittedName>
        <fullName evidence="1">Uncharacterized protein</fullName>
    </submittedName>
</protein>
<comment type="caution">
    <text evidence="1">The sequence shown here is derived from an EMBL/GenBank/DDBJ whole genome shotgun (WGS) entry which is preliminary data.</text>
</comment>
<name>A0A9D1CGA8_AQUAO</name>